<evidence type="ECO:0000313" key="1">
    <source>
        <dbReference type="EMBL" id="GBN89560.1"/>
    </source>
</evidence>
<keyword evidence="2" id="KW-1185">Reference proteome</keyword>
<dbReference type="EMBL" id="BGPR01022848">
    <property type="protein sequence ID" value="GBN89560.1"/>
    <property type="molecule type" value="Genomic_DNA"/>
</dbReference>
<organism evidence="1 2">
    <name type="scientific">Araneus ventricosus</name>
    <name type="common">Orbweaver spider</name>
    <name type="synonym">Epeira ventricosa</name>
    <dbReference type="NCBI Taxonomy" id="182803"/>
    <lineage>
        <taxon>Eukaryota</taxon>
        <taxon>Metazoa</taxon>
        <taxon>Ecdysozoa</taxon>
        <taxon>Arthropoda</taxon>
        <taxon>Chelicerata</taxon>
        <taxon>Arachnida</taxon>
        <taxon>Araneae</taxon>
        <taxon>Araneomorphae</taxon>
        <taxon>Entelegynae</taxon>
        <taxon>Araneoidea</taxon>
        <taxon>Araneidae</taxon>
        <taxon>Araneus</taxon>
    </lineage>
</organism>
<sequence>MSEQYYDFQMIHSVYSSVTLSTNPYIPDSHLFHADRFSHSDRATCVSLPLDGVVAFSAPAFTLEIFIRVVSHTEAALLIELAAAFTICSECRVNVLGRITSV</sequence>
<dbReference type="AlphaFoldDB" id="A0A4Y2SQ37"/>
<evidence type="ECO:0000313" key="2">
    <source>
        <dbReference type="Proteomes" id="UP000499080"/>
    </source>
</evidence>
<reference evidence="1 2" key="1">
    <citation type="journal article" date="2019" name="Sci. Rep.">
        <title>Orb-weaving spider Araneus ventricosus genome elucidates the spidroin gene catalogue.</title>
        <authorList>
            <person name="Kono N."/>
            <person name="Nakamura H."/>
            <person name="Ohtoshi R."/>
            <person name="Moran D.A.P."/>
            <person name="Shinohara A."/>
            <person name="Yoshida Y."/>
            <person name="Fujiwara M."/>
            <person name="Mori M."/>
            <person name="Tomita M."/>
            <person name="Arakawa K."/>
        </authorList>
    </citation>
    <scope>NUCLEOTIDE SEQUENCE [LARGE SCALE GENOMIC DNA]</scope>
</reference>
<dbReference type="Proteomes" id="UP000499080">
    <property type="component" value="Unassembled WGS sequence"/>
</dbReference>
<comment type="caution">
    <text evidence="1">The sequence shown here is derived from an EMBL/GenBank/DDBJ whole genome shotgun (WGS) entry which is preliminary data.</text>
</comment>
<protein>
    <submittedName>
        <fullName evidence="1">Uncharacterized protein</fullName>
    </submittedName>
</protein>
<accession>A0A4Y2SQ37</accession>
<gene>
    <name evidence="1" type="ORF">AVEN_231773_1</name>
</gene>
<proteinExistence type="predicted"/>
<name>A0A4Y2SQ37_ARAVE</name>